<sequence length="243" mass="27619">MRFAIISDIHSNLHAFTAVLEEIAQRKVEGVFLLGDIVGYNAFPSEVIELVIRNNIPSIMGNHDIVCCGLENPIWFNSAAREASLWTRKRLSEEEKRFLRQMPNERTVHENIFAVHGSPVSRDDYLMDLMDALNNFQHLPNKNINICLYGHTHIPAIFSDRGPSHDLGYEGKHILNPRNRHFMNPGSVGQPRDGDPRASFAILDLEEFSFEIIRIKYDIDSAMRAVLKSGLPQFLAERLQVGA</sequence>
<comment type="similarity">
    <text evidence="1">Belongs to the metallophosphoesterase superfamily. YfcE family.</text>
</comment>
<proteinExistence type="inferred from homology"/>
<dbReference type="Proteomes" id="UP000265882">
    <property type="component" value="Unassembled WGS sequence"/>
</dbReference>
<organism evidence="3 4">
    <name type="scientific">Abyssobacteria bacterium (strain SURF_5)</name>
    <dbReference type="NCBI Taxonomy" id="2093360"/>
    <lineage>
        <taxon>Bacteria</taxon>
        <taxon>Pseudomonadati</taxon>
        <taxon>Candidatus Hydrogenedentota</taxon>
        <taxon>Candidatus Abyssobacteria</taxon>
    </lineage>
</organism>
<reference evidence="3 4" key="1">
    <citation type="journal article" date="2017" name="ISME J.">
        <title>Energy and carbon metabolisms in a deep terrestrial subsurface fluid microbial community.</title>
        <authorList>
            <person name="Momper L."/>
            <person name="Jungbluth S.P."/>
            <person name="Lee M.D."/>
            <person name="Amend J.P."/>
        </authorList>
    </citation>
    <scope>NUCLEOTIDE SEQUENCE [LARGE SCALE GENOMIC DNA]</scope>
    <source>
        <strain evidence="3">SURF_5</strain>
    </source>
</reference>
<gene>
    <name evidence="3" type="ORF">C4520_18490</name>
</gene>
<dbReference type="GO" id="GO:0016791">
    <property type="term" value="F:phosphatase activity"/>
    <property type="evidence" value="ECO:0007669"/>
    <property type="project" value="TreeGrafter"/>
</dbReference>
<dbReference type="PANTHER" id="PTHR42850">
    <property type="entry name" value="METALLOPHOSPHOESTERASE"/>
    <property type="match status" value="1"/>
</dbReference>
<evidence type="ECO:0000259" key="2">
    <source>
        <dbReference type="Pfam" id="PF12850"/>
    </source>
</evidence>
<dbReference type="EMBL" id="QZKU01000127">
    <property type="protein sequence ID" value="RJP16622.1"/>
    <property type="molecule type" value="Genomic_DNA"/>
</dbReference>
<comment type="caution">
    <text evidence="3">The sequence shown here is derived from an EMBL/GenBank/DDBJ whole genome shotgun (WGS) entry which is preliminary data.</text>
</comment>
<dbReference type="SUPFAM" id="SSF56300">
    <property type="entry name" value="Metallo-dependent phosphatases"/>
    <property type="match status" value="1"/>
</dbReference>
<dbReference type="Gene3D" id="3.60.21.10">
    <property type="match status" value="1"/>
</dbReference>
<feature type="domain" description="Calcineurin-like phosphoesterase" evidence="2">
    <location>
        <begin position="1"/>
        <end position="206"/>
    </location>
</feature>
<dbReference type="AlphaFoldDB" id="A0A3A4NAY9"/>
<name>A0A3A4NAY9_ABYX5</name>
<dbReference type="InterPro" id="IPR029052">
    <property type="entry name" value="Metallo-depent_PP-like"/>
</dbReference>
<evidence type="ECO:0000313" key="3">
    <source>
        <dbReference type="EMBL" id="RJP16622.1"/>
    </source>
</evidence>
<accession>A0A3A4NAY9</accession>
<evidence type="ECO:0000256" key="1">
    <source>
        <dbReference type="ARBA" id="ARBA00008950"/>
    </source>
</evidence>
<dbReference type="InterPro" id="IPR024654">
    <property type="entry name" value="Calcineurin-like_PHP_lpxH"/>
</dbReference>
<dbReference type="GO" id="GO:0005737">
    <property type="term" value="C:cytoplasm"/>
    <property type="evidence" value="ECO:0007669"/>
    <property type="project" value="TreeGrafter"/>
</dbReference>
<evidence type="ECO:0000313" key="4">
    <source>
        <dbReference type="Proteomes" id="UP000265882"/>
    </source>
</evidence>
<protein>
    <submittedName>
        <fullName evidence="3">Metallophosphoesterase</fullName>
    </submittedName>
</protein>
<dbReference type="InterPro" id="IPR011152">
    <property type="entry name" value="Pesterase_MJ0912"/>
</dbReference>
<dbReference type="InterPro" id="IPR050126">
    <property type="entry name" value="Ap4A_hydrolase"/>
</dbReference>
<dbReference type="PIRSF" id="PIRSF000883">
    <property type="entry name" value="Pesterase_MJ0912"/>
    <property type="match status" value="1"/>
</dbReference>
<dbReference type="PANTHER" id="PTHR42850:SF2">
    <property type="entry name" value="BLL5683 PROTEIN"/>
    <property type="match status" value="1"/>
</dbReference>
<dbReference type="Pfam" id="PF12850">
    <property type="entry name" value="Metallophos_2"/>
    <property type="match status" value="1"/>
</dbReference>